<organism evidence="1">
    <name type="scientific">Arundo donax</name>
    <name type="common">Giant reed</name>
    <name type="synonym">Donax arundinaceus</name>
    <dbReference type="NCBI Taxonomy" id="35708"/>
    <lineage>
        <taxon>Eukaryota</taxon>
        <taxon>Viridiplantae</taxon>
        <taxon>Streptophyta</taxon>
        <taxon>Embryophyta</taxon>
        <taxon>Tracheophyta</taxon>
        <taxon>Spermatophyta</taxon>
        <taxon>Magnoliopsida</taxon>
        <taxon>Liliopsida</taxon>
        <taxon>Poales</taxon>
        <taxon>Poaceae</taxon>
        <taxon>PACMAD clade</taxon>
        <taxon>Arundinoideae</taxon>
        <taxon>Arundineae</taxon>
        <taxon>Arundo</taxon>
    </lineage>
</organism>
<name>A0A0A9EBY7_ARUDO</name>
<dbReference type="AlphaFoldDB" id="A0A0A9EBY7"/>
<accession>A0A0A9EBY7</accession>
<dbReference type="EMBL" id="GBRH01200359">
    <property type="protein sequence ID" value="JAD97536.1"/>
    <property type="molecule type" value="Transcribed_RNA"/>
</dbReference>
<protein>
    <submittedName>
        <fullName evidence="1">Uncharacterized protein</fullName>
    </submittedName>
</protein>
<evidence type="ECO:0000313" key="1">
    <source>
        <dbReference type="EMBL" id="JAD97536.1"/>
    </source>
</evidence>
<reference evidence="1" key="2">
    <citation type="journal article" date="2015" name="Data Brief">
        <title>Shoot transcriptome of the giant reed, Arundo donax.</title>
        <authorList>
            <person name="Barrero R.A."/>
            <person name="Guerrero F.D."/>
            <person name="Moolhuijzen P."/>
            <person name="Goolsby J.A."/>
            <person name="Tidwell J."/>
            <person name="Bellgard S.E."/>
            <person name="Bellgard M.I."/>
        </authorList>
    </citation>
    <scope>NUCLEOTIDE SEQUENCE</scope>
    <source>
        <tissue evidence="1">Shoot tissue taken approximately 20 cm above the soil surface</tissue>
    </source>
</reference>
<sequence length="38" mass="4618">MYNSFIIRMLTYRNMKLVINRDKSVLIWSPQCALSVRR</sequence>
<reference evidence="1" key="1">
    <citation type="submission" date="2014-09" db="EMBL/GenBank/DDBJ databases">
        <authorList>
            <person name="Magalhaes I.L.F."/>
            <person name="Oliveira U."/>
            <person name="Santos F.R."/>
            <person name="Vidigal T.H.D.A."/>
            <person name="Brescovit A.D."/>
            <person name="Santos A.J."/>
        </authorList>
    </citation>
    <scope>NUCLEOTIDE SEQUENCE</scope>
    <source>
        <tissue evidence="1">Shoot tissue taken approximately 20 cm above the soil surface</tissue>
    </source>
</reference>
<proteinExistence type="predicted"/>